<proteinExistence type="predicted"/>
<dbReference type="EMBL" id="JAADJZ010000003">
    <property type="protein sequence ID" value="KAF2876850.1"/>
    <property type="molecule type" value="Genomic_DNA"/>
</dbReference>
<evidence type="ECO:0000256" key="1">
    <source>
        <dbReference type="SAM" id="MobiDB-lite"/>
    </source>
</evidence>
<name>A0A7C8IL01_9PLEO</name>
<gene>
    <name evidence="2" type="ORF">BDV95DRAFT_239016</name>
</gene>
<evidence type="ECO:0000313" key="3">
    <source>
        <dbReference type="Proteomes" id="UP000481861"/>
    </source>
</evidence>
<accession>A0A7C8IL01</accession>
<organism evidence="2 3">
    <name type="scientific">Massariosphaeria phaeospora</name>
    <dbReference type="NCBI Taxonomy" id="100035"/>
    <lineage>
        <taxon>Eukaryota</taxon>
        <taxon>Fungi</taxon>
        <taxon>Dikarya</taxon>
        <taxon>Ascomycota</taxon>
        <taxon>Pezizomycotina</taxon>
        <taxon>Dothideomycetes</taxon>
        <taxon>Pleosporomycetidae</taxon>
        <taxon>Pleosporales</taxon>
        <taxon>Pleosporales incertae sedis</taxon>
        <taxon>Massariosphaeria</taxon>
    </lineage>
</organism>
<sequence length="210" mass="22635">MQGCSWSLDSVLGLRWWDMRRDPWGGRKLRPSASRTRPDAPGRPLRLARHPGARWGPEGRDKANTAPGRAGRAGRAGRPSRVSRCSQRRACSWVGTWKRGMCGRRRAVGGVGVGLVVVDPYPYPYRPAAGLGLSVSFCSPVAGGGSECLCVWRKRSLDRQQACKTVAGCRLTVARRIPGPSRAPGLQRAPVTNAPPPPALAPVCSLGRPR</sequence>
<keyword evidence="3" id="KW-1185">Reference proteome</keyword>
<protein>
    <submittedName>
        <fullName evidence="2">Uncharacterized protein</fullName>
    </submittedName>
</protein>
<feature type="region of interest" description="Disordered" evidence="1">
    <location>
        <begin position="179"/>
        <end position="210"/>
    </location>
</feature>
<comment type="caution">
    <text evidence="2">The sequence shown here is derived from an EMBL/GenBank/DDBJ whole genome shotgun (WGS) entry which is preliminary data.</text>
</comment>
<evidence type="ECO:0000313" key="2">
    <source>
        <dbReference type="EMBL" id="KAF2876850.1"/>
    </source>
</evidence>
<dbReference type="AlphaFoldDB" id="A0A7C8IL01"/>
<feature type="region of interest" description="Disordered" evidence="1">
    <location>
        <begin position="25"/>
        <end position="81"/>
    </location>
</feature>
<dbReference type="Proteomes" id="UP000481861">
    <property type="component" value="Unassembled WGS sequence"/>
</dbReference>
<reference evidence="2 3" key="1">
    <citation type="submission" date="2020-01" db="EMBL/GenBank/DDBJ databases">
        <authorList>
            <consortium name="DOE Joint Genome Institute"/>
            <person name="Haridas S."/>
            <person name="Albert R."/>
            <person name="Binder M."/>
            <person name="Bloem J."/>
            <person name="Labutti K."/>
            <person name="Salamov A."/>
            <person name="Andreopoulos B."/>
            <person name="Baker S.E."/>
            <person name="Barry K."/>
            <person name="Bills G."/>
            <person name="Bluhm B.H."/>
            <person name="Cannon C."/>
            <person name="Castanera R."/>
            <person name="Culley D.E."/>
            <person name="Daum C."/>
            <person name="Ezra D."/>
            <person name="Gonzalez J.B."/>
            <person name="Henrissat B."/>
            <person name="Kuo A."/>
            <person name="Liang C."/>
            <person name="Lipzen A."/>
            <person name="Lutzoni F."/>
            <person name="Magnuson J."/>
            <person name="Mondo S."/>
            <person name="Nolan M."/>
            <person name="Ohm R."/>
            <person name="Pangilinan J."/>
            <person name="Park H.-J.H."/>
            <person name="Ramirez L."/>
            <person name="Alfaro M."/>
            <person name="Sun H."/>
            <person name="Tritt A."/>
            <person name="Yoshinaga Y."/>
            <person name="Zwiers L.-H.L."/>
            <person name="Turgeon B.G."/>
            <person name="Goodwin S.B."/>
            <person name="Spatafora J.W."/>
            <person name="Crous P.W."/>
            <person name="Grigoriev I.V."/>
        </authorList>
    </citation>
    <scope>NUCLEOTIDE SEQUENCE [LARGE SCALE GENOMIC DNA]</scope>
    <source>
        <strain evidence="2 3">CBS 611.86</strain>
    </source>
</reference>